<dbReference type="Gramene" id="mRNA:HanXRQr2_Chr04g0184091">
    <property type="protein sequence ID" value="mRNA:HanXRQr2_Chr04g0184091"/>
    <property type="gene ID" value="HanXRQr2_Chr04g0184091"/>
</dbReference>
<keyword evidence="1" id="KW-0347">Helicase</keyword>
<reference evidence="1" key="1">
    <citation type="journal article" date="2017" name="Nature">
        <title>The sunflower genome provides insights into oil metabolism, flowering and Asterid evolution.</title>
        <authorList>
            <person name="Badouin H."/>
            <person name="Gouzy J."/>
            <person name="Grassa C.J."/>
            <person name="Murat F."/>
            <person name="Staton S.E."/>
            <person name="Cottret L."/>
            <person name="Lelandais-Briere C."/>
            <person name="Owens G.L."/>
            <person name="Carrere S."/>
            <person name="Mayjonade B."/>
            <person name="Legrand L."/>
            <person name="Gill N."/>
            <person name="Kane N.C."/>
            <person name="Bowers J.E."/>
            <person name="Hubner S."/>
            <person name="Bellec A."/>
            <person name="Berard A."/>
            <person name="Berges H."/>
            <person name="Blanchet N."/>
            <person name="Boniface M.C."/>
            <person name="Brunel D."/>
            <person name="Catrice O."/>
            <person name="Chaidir N."/>
            <person name="Claudel C."/>
            <person name="Donnadieu C."/>
            <person name="Faraut T."/>
            <person name="Fievet G."/>
            <person name="Helmstetter N."/>
            <person name="King M."/>
            <person name="Knapp S.J."/>
            <person name="Lai Z."/>
            <person name="Le Paslier M.C."/>
            <person name="Lippi Y."/>
            <person name="Lorenzon L."/>
            <person name="Mandel J.R."/>
            <person name="Marage G."/>
            <person name="Marchand G."/>
            <person name="Marquand E."/>
            <person name="Bret-Mestries E."/>
            <person name="Morien E."/>
            <person name="Nambeesan S."/>
            <person name="Nguyen T."/>
            <person name="Pegot-Espagnet P."/>
            <person name="Pouilly N."/>
            <person name="Raftis F."/>
            <person name="Sallet E."/>
            <person name="Schiex T."/>
            <person name="Thomas J."/>
            <person name="Vandecasteele C."/>
            <person name="Vares D."/>
            <person name="Vear F."/>
            <person name="Vautrin S."/>
            <person name="Crespi M."/>
            <person name="Mangin B."/>
            <person name="Burke J.M."/>
            <person name="Salse J."/>
            <person name="Munos S."/>
            <person name="Vincourt P."/>
            <person name="Rieseberg L.H."/>
            <person name="Langlade N.B."/>
        </authorList>
    </citation>
    <scope>NUCLEOTIDE SEQUENCE</scope>
    <source>
        <tissue evidence="1">Leaves</tissue>
    </source>
</reference>
<dbReference type="Proteomes" id="UP000215914">
    <property type="component" value="Unassembled WGS sequence"/>
</dbReference>
<dbReference type="AlphaFoldDB" id="A0A9K3NTS1"/>
<gene>
    <name evidence="1" type="ORF">HanXRQr2_Chr04g0184091</name>
</gene>
<keyword evidence="1" id="KW-0067">ATP-binding</keyword>
<dbReference type="InterPro" id="IPR027417">
    <property type="entry name" value="P-loop_NTPase"/>
</dbReference>
<dbReference type="PANTHER" id="PTHR23274:SF48">
    <property type="entry name" value="ATP-DEPENDENT DNA HELICASE"/>
    <property type="match status" value="1"/>
</dbReference>
<dbReference type="GO" id="GO:0016787">
    <property type="term" value="F:hydrolase activity"/>
    <property type="evidence" value="ECO:0007669"/>
    <property type="project" value="UniProtKB-KW"/>
</dbReference>
<dbReference type="EC" id="3.6.4.12" evidence="1"/>
<keyword evidence="2" id="KW-1185">Reference proteome</keyword>
<dbReference type="SUPFAM" id="SSF52540">
    <property type="entry name" value="P-loop containing nucleoside triphosphate hydrolases"/>
    <property type="match status" value="1"/>
</dbReference>
<organism evidence="1 2">
    <name type="scientific">Helianthus annuus</name>
    <name type="common">Common sunflower</name>
    <dbReference type="NCBI Taxonomy" id="4232"/>
    <lineage>
        <taxon>Eukaryota</taxon>
        <taxon>Viridiplantae</taxon>
        <taxon>Streptophyta</taxon>
        <taxon>Embryophyta</taxon>
        <taxon>Tracheophyta</taxon>
        <taxon>Spermatophyta</taxon>
        <taxon>Magnoliopsida</taxon>
        <taxon>eudicotyledons</taxon>
        <taxon>Gunneridae</taxon>
        <taxon>Pentapetalae</taxon>
        <taxon>asterids</taxon>
        <taxon>campanulids</taxon>
        <taxon>Asterales</taxon>
        <taxon>Asteraceae</taxon>
        <taxon>Asteroideae</taxon>
        <taxon>Heliantheae alliance</taxon>
        <taxon>Heliantheae</taxon>
        <taxon>Helianthus</taxon>
    </lineage>
</organism>
<proteinExistence type="predicted"/>
<dbReference type="CDD" id="cd18809">
    <property type="entry name" value="SF1_C_RecD"/>
    <property type="match status" value="1"/>
</dbReference>
<dbReference type="GO" id="GO:0003678">
    <property type="term" value="F:DNA helicase activity"/>
    <property type="evidence" value="ECO:0007669"/>
    <property type="project" value="UniProtKB-EC"/>
</dbReference>
<keyword evidence="1" id="KW-0378">Hydrolase</keyword>
<reference evidence="1" key="2">
    <citation type="submission" date="2020-06" db="EMBL/GenBank/DDBJ databases">
        <title>Helianthus annuus Genome sequencing and assembly Release 2.</title>
        <authorList>
            <person name="Gouzy J."/>
            <person name="Langlade N."/>
            <person name="Munos S."/>
        </authorList>
    </citation>
    <scope>NUCLEOTIDE SEQUENCE</scope>
    <source>
        <tissue evidence="1">Leaves</tissue>
    </source>
</reference>
<dbReference type="EMBL" id="MNCJ02000319">
    <property type="protein sequence ID" value="KAF5811670.1"/>
    <property type="molecule type" value="Genomic_DNA"/>
</dbReference>
<accession>A0A9K3NTS1</accession>
<protein>
    <submittedName>
        <fullName evidence="1">DNA helicase</fullName>
        <ecNumber evidence="1">3.6.4.12</ecNumber>
    </submittedName>
</protein>
<evidence type="ECO:0000313" key="2">
    <source>
        <dbReference type="Proteomes" id="UP000215914"/>
    </source>
</evidence>
<comment type="caution">
    <text evidence="1">The sequence shown here is derived from an EMBL/GenBank/DDBJ whole genome shotgun (WGS) entry which is preliminary data.</text>
</comment>
<name>A0A9K3NTS1_HELAN</name>
<dbReference type="PANTHER" id="PTHR23274">
    <property type="entry name" value="DNA HELICASE-RELATED"/>
    <property type="match status" value="1"/>
</dbReference>
<keyword evidence="1" id="KW-0547">Nucleotide-binding</keyword>
<evidence type="ECO:0000313" key="1">
    <source>
        <dbReference type="EMBL" id="KAF5811670.1"/>
    </source>
</evidence>
<sequence length="191" mass="22019">MRMRVTQMHLKNTHWSNLKTRHLVSLLRTLFSEHGEKAPNVVYKGKPENQTRIAVKLFTGSAWPDARQFLVLSLRDRVVEARILSGSNIGARTFIPRFRLIPSDKRIPFKFQRRELPLVVCFAMTINKSQGQSLCKVGLFLKQPVFTHGQLYVALSRVKSRDGLKLLILDEDGQITNKTTNVVYKEVFRDL</sequence>